<evidence type="ECO:0000256" key="1">
    <source>
        <dbReference type="ARBA" id="ARBA00001946"/>
    </source>
</evidence>
<keyword evidence="7" id="KW-0274">FAD</keyword>
<keyword evidence="8" id="KW-0460">Magnesium</keyword>
<keyword evidence="5 11" id="KW-0808">Transferase</keyword>
<dbReference type="AlphaFoldDB" id="A0A4S1X8B6"/>
<keyword evidence="4" id="KW-0285">Flavoprotein</keyword>
<evidence type="ECO:0000256" key="9">
    <source>
        <dbReference type="ARBA" id="ARBA00031306"/>
    </source>
</evidence>
<name>A0A4S1X8B6_9SPHN</name>
<evidence type="ECO:0000256" key="10">
    <source>
        <dbReference type="ARBA" id="ARBA00048540"/>
    </source>
</evidence>
<evidence type="ECO:0000256" key="3">
    <source>
        <dbReference type="ARBA" id="ARBA00016337"/>
    </source>
</evidence>
<dbReference type="InterPro" id="IPR003374">
    <property type="entry name" value="ApbE-like_sf"/>
</dbReference>
<organism evidence="11 12">
    <name type="scientific">Sphingomonas gei</name>
    <dbReference type="NCBI Taxonomy" id="1395960"/>
    <lineage>
        <taxon>Bacteria</taxon>
        <taxon>Pseudomonadati</taxon>
        <taxon>Pseudomonadota</taxon>
        <taxon>Alphaproteobacteria</taxon>
        <taxon>Sphingomonadales</taxon>
        <taxon>Sphingomonadaceae</taxon>
        <taxon>Sphingomonas</taxon>
    </lineage>
</organism>
<comment type="catalytic activity">
    <reaction evidence="10">
        <text>L-threonyl-[protein] + FAD = FMN-L-threonyl-[protein] + AMP + H(+)</text>
        <dbReference type="Rhea" id="RHEA:36847"/>
        <dbReference type="Rhea" id="RHEA-COMP:11060"/>
        <dbReference type="Rhea" id="RHEA-COMP:11061"/>
        <dbReference type="ChEBI" id="CHEBI:15378"/>
        <dbReference type="ChEBI" id="CHEBI:30013"/>
        <dbReference type="ChEBI" id="CHEBI:57692"/>
        <dbReference type="ChEBI" id="CHEBI:74257"/>
        <dbReference type="ChEBI" id="CHEBI:456215"/>
        <dbReference type="EC" id="2.7.1.180"/>
    </reaction>
</comment>
<keyword evidence="12" id="KW-1185">Reference proteome</keyword>
<dbReference type="Gene3D" id="3.10.520.10">
    <property type="entry name" value="ApbE-like domains"/>
    <property type="match status" value="1"/>
</dbReference>
<keyword evidence="6" id="KW-0479">Metal-binding</keyword>
<evidence type="ECO:0000313" key="11">
    <source>
        <dbReference type="EMBL" id="TGX52258.1"/>
    </source>
</evidence>
<accession>A0A4S1X8B6</accession>
<dbReference type="EC" id="2.7.1.180" evidence="2"/>
<sequence length="268" mass="27989">MHVERFAAMGTRVELHLFGTGDADALLWARRAIEAVDDALTIHRPSATTALNARLLAGLPAFVDDRVLLDALIEIDAVHALTRGLFDPVADVLRPGAGWGAVRFDPHNARIEASQPLALDFGGFGKGFALDRAGDALRRAGVTSAFLCAGESSIAVVGEHPLGGGWPVAIPHPLEPGRFLVELELRDEALSISSTVGGGGDAPDRAPMIRPSDCALVTAARTAIAVDHRGALAEAVSTALIVAADTHLLDAPGARRFLFSHAGMLVDA</sequence>
<evidence type="ECO:0000256" key="7">
    <source>
        <dbReference type="ARBA" id="ARBA00022827"/>
    </source>
</evidence>
<protein>
    <recommendedName>
        <fullName evidence="3">FAD:protein FMN transferase</fullName>
        <ecNumber evidence="2">2.7.1.180</ecNumber>
    </recommendedName>
    <alternativeName>
        <fullName evidence="9">Flavin transferase</fullName>
    </alternativeName>
</protein>
<dbReference type="EMBL" id="SRXT01000006">
    <property type="protein sequence ID" value="TGX52258.1"/>
    <property type="molecule type" value="Genomic_DNA"/>
</dbReference>
<dbReference type="OrthoDB" id="9778595at2"/>
<evidence type="ECO:0000256" key="6">
    <source>
        <dbReference type="ARBA" id="ARBA00022723"/>
    </source>
</evidence>
<reference evidence="11 12" key="1">
    <citation type="submission" date="2019-04" db="EMBL/GenBank/DDBJ databases">
        <title>Sphingomonas psychrotolerans sp. nov., isolated from soil in the Tianshan Mountains, Xinjiang, China.</title>
        <authorList>
            <person name="Luo Y."/>
            <person name="Sheng H."/>
        </authorList>
    </citation>
    <scope>NUCLEOTIDE SEQUENCE [LARGE SCALE GENOMIC DNA]</scope>
    <source>
        <strain evidence="11 12">ZFGT-11</strain>
    </source>
</reference>
<dbReference type="RefSeq" id="WP_135964800.1">
    <property type="nucleotide sequence ID" value="NZ_SRXT01000006.1"/>
</dbReference>
<dbReference type="PANTHER" id="PTHR30040">
    <property type="entry name" value="THIAMINE BIOSYNTHESIS LIPOPROTEIN APBE"/>
    <property type="match status" value="1"/>
</dbReference>
<comment type="caution">
    <text evidence="11">The sequence shown here is derived from an EMBL/GenBank/DDBJ whole genome shotgun (WGS) entry which is preliminary data.</text>
</comment>
<dbReference type="Proteomes" id="UP000306147">
    <property type="component" value="Unassembled WGS sequence"/>
</dbReference>
<dbReference type="InterPro" id="IPR024932">
    <property type="entry name" value="ApbE"/>
</dbReference>
<evidence type="ECO:0000313" key="12">
    <source>
        <dbReference type="Proteomes" id="UP000306147"/>
    </source>
</evidence>
<evidence type="ECO:0000256" key="2">
    <source>
        <dbReference type="ARBA" id="ARBA00011955"/>
    </source>
</evidence>
<evidence type="ECO:0000256" key="8">
    <source>
        <dbReference type="ARBA" id="ARBA00022842"/>
    </source>
</evidence>
<dbReference type="PANTHER" id="PTHR30040:SF2">
    <property type="entry name" value="FAD:PROTEIN FMN TRANSFERASE"/>
    <property type="match status" value="1"/>
</dbReference>
<evidence type="ECO:0000256" key="4">
    <source>
        <dbReference type="ARBA" id="ARBA00022630"/>
    </source>
</evidence>
<dbReference type="SUPFAM" id="SSF143631">
    <property type="entry name" value="ApbE-like"/>
    <property type="match status" value="1"/>
</dbReference>
<dbReference type="GO" id="GO:0046872">
    <property type="term" value="F:metal ion binding"/>
    <property type="evidence" value="ECO:0007669"/>
    <property type="project" value="UniProtKB-KW"/>
</dbReference>
<dbReference type="GO" id="GO:0016740">
    <property type="term" value="F:transferase activity"/>
    <property type="evidence" value="ECO:0007669"/>
    <property type="project" value="UniProtKB-KW"/>
</dbReference>
<dbReference type="Pfam" id="PF02424">
    <property type="entry name" value="ApbE"/>
    <property type="match status" value="1"/>
</dbReference>
<proteinExistence type="predicted"/>
<evidence type="ECO:0000256" key="5">
    <source>
        <dbReference type="ARBA" id="ARBA00022679"/>
    </source>
</evidence>
<comment type="cofactor">
    <cofactor evidence="1">
        <name>Mg(2+)</name>
        <dbReference type="ChEBI" id="CHEBI:18420"/>
    </cofactor>
</comment>
<gene>
    <name evidence="11" type="ORF">E5A73_15780</name>
</gene>